<organism evidence="2 3">
    <name type="scientific">Melipona bicolor</name>
    <dbReference type="NCBI Taxonomy" id="60889"/>
    <lineage>
        <taxon>Eukaryota</taxon>
        <taxon>Metazoa</taxon>
        <taxon>Ecdysozoa</taxon>
        <taxon>Arthropoda</taxon>
        <taxon>Hexapoda</taxon>
        <taxon>Insecta</taxon>
        <taxon>Pterygota</taxon>
        <taxon>Neoptera</taxon>
        <taxon>Endopterygota</taxon>
        <taxon>Hymenoptera</taxon>
        <taxon>Apocrita</taxon>
        <taxon>Aculeata</taxon>
        <taxon>Apoidea</taxon>
        <taxon>Anthophila</taxon>
        <taxon>Apidae</taxon>
        <taxon>Melipona</taxon>
    </lineage>
</organism>
<feature type="compositionally biased region" description="Gly residues" evidence="1">
    <location>
        <begin position="1"/>
        <end position="13"/>
    </location>
</feature>
<accession>A0AA40KKL3</accession>
<dbReference type="AlphaFoldDB" id="A0AA40KKL3"/>
<sequence length="119" mass="12452">MKVGGGGGGGGRQTRGQNENSRQRVETILFVCRVSSRPRFIGLAGFAAPPPAPPPPPSSPTRFHTVDGSIIPKIRGTARRYTDNEDPPPVARQPAEISPPPATPSFKSGSASNPAGKRD</sequence>
<evidence type="ECO:0000313" key="2">
    <source>
        <dbReference type="EMBL" id="KAK1123897.1"/>
    </source>
</evidence>
<feature type="compositionally biased region" description="Pro residues" evidence="1">
    <location>
        <begin position="87"/>
        <end position="103"/>
    </location>
</feature>
<feature type="compositionally biased region" description="Pro residues" evidence="1">
    <location>
        <begin position="48"/>
        <end position="59"/>
    </location>
</feature>
<comment type="caution">
    <text evidence="2">The sequence shown here is derived from an EMBL/GenBank/DDBJ whole genome shotgun (WGS) entry which is preliminary data.</text>
</comment>
<reference evidence="2" key="1">
    <citation type="submission" date="2021-10" db="EMBL/GenBank/DDBJ databases">
        <title>Melipona bicolor Genome sequencing and assembly.</title>
        <authorList>
            <person name="Araujo N.S."/>
            <person name="Arias M.C."/>
        </authorList>
    </citation>
    <scope>NUCLEOTIDE SEQUENCE</scope>
    <source>
        <strain evidence="2">USP_2M_L1-L4_2017</strain>
        <tissue evidence="2">Whole body</tissue>
    </source>
</reference>
<protein>
    <submittedName>
        <fullName evidence="2">Uncharacterized protein</fullName>
    </submittedName>
</protein>
<dbReference type="EMBL" id="JAHYIQ010000019">
    <property type="protein sequence ID" value="KAK1123897.1"/>
    <property type="molecule type" value="Genomic_DNA"/>
</dbReference>
<feature type="region of interest" description="Disordered" evidence="1">
    <location>
        <begin position="44"/>
        <end position="119"/>
    </location>
</feature>
<feature type="region of interest" description="Disordered" evidence="1">
    <location>
        <begin position="1"/>
        <end position="23"/>
    </location>
</feature>
<gene>
    <name evidence="2" type="ORF">K0M31_006927</name>
</gene>
<keyword evidence="3" id="KW-1185">Reference proteome</keyword>
<name>A0AA40KKL3_9HYME</name>
<dbReference type="Proteomes" id="UP001177670">
    <property type="component" value="Unassembled WGS sequence"/>
</dbReference>
<evidence type="ECO:0000256" key="1">
    <source>
        <dbReference type="SAM" id="MobiDB-lite"/>
    </source>
</evidence>
<proteinExistence type="predicted"/>
<evidence type="ECO:0000313" key="3">
    <source>
        <dbReference type="Proteomes" id="UP001177670"/>
    </source>
</evidence>